<proteinExistence type="predicted"/>
<feature type="compositionally biased region" description="Polar residues" evidence="1">
    <location>
        <begin position="180"/>
        <end position="194"/>
    </location>
</feature>
<keyword evidence="3" id="KW-1185">Reference proteome</keyword>
<protein>
    <submittedName>
        <fullName evidence="2">Uncharacterized protein</fullName>
    </submittedName>
</protein>
<reference evidence="2 3" key="1">
    <citation type="journal article" date="2019" name="Nat. Ecol. Evol.">
        <title>Megaphylogeny resolves global patterns of mushroom evolution.</title>
        <authorList>
            <person name="Varga T."/>
            <person name="Krizsan K."/>
            <person name="Foldi C."/>
            <person name="Dima B."/>
            <person name="Sanchez-Garcia M."/>
            <person name="Sanchez-Ramirez S."/>
            <person name="Szollosi G.J."/>
            <person name="Szarkandi J.G."/>
            <person name="Papp V."/>
            <person name="Albert L."/>
            <person name="Andreopoulos W."/>
            <person name="Angelini C."/>
            <person name="Antonin V."/>
            <person name="Barry K.W."/>
            <person name="Bougher N.L."/>
            <person name="Buchanan P."/>
            <person name="Buyck B."/>
            <person name="Bense V."/>
            <person name="Catcheside P."/>
            <person name="Chovatia M."/>
            <person name="Cooper J."/>
            <person name="Damon W."/>
            <person name="Desjardin D."/>
            <person name="Finy P."/>
            <person name="Geml J."/>
            <person name="Haridas S."/>
            <person name="Hughes K."/>
            <person name="Justo A."/>
            <person name="Karasinski D."/>
            <person name="Kautmanova I."/>
            <person name="Kiss B."/>
            <person name="Kocsube S."/>
            <person name="Kotiranta H."/>
            <person name="LaButti K.M."/>
            <person name="Lechner B.E."/>
            <person name="Liimatainen K."/>
            <person name="Lipzen A."/>
            <person name="Lukacs Z."/>
            <person name="Mihaltcheva S."/>
            <person name="Morgado L.N."/>
            <person name="Niskanen T."/>
            <person name="Noordeloos M.E."/>
            <person name="Ohm R.A."/>
            <person name="Ortiz-Santana B."/>
            <person name="Ovrebo C."/>
            <person name="Racz N."/>
            <person name="Riley R."/>
            <person name="Savchenko A."/>
            <person name="Shiryaev A."/>
            <person name="Soop K."/>
            <person name="Spirin V."/>
            <person name="Szebenyi C."/>
            <person name="Tomsovsky M."/>
            <person name="Tulloss R.E."/>
            <person name="Uehling J."/>
            <person name="Grigoriev I.V."/>
            <person name="Vagvolgyi C."/>
            <person name="Papp T."/>
            <person name="Martin F.M."/>
            <person name="Miettinen O."/>
            <person name="Hibbett D.S."/>
            <person name="Nagy L.G."/>
        </authorList>
    </citation>
    <scope>NUCLEOTIDE SEQUENCE [LARGE SCALE GENOMIC DNA]</scope>
    <source>
        <strain evidence="2 3">FP101781</strain>
    </source>
</reference>
<dbReference type="Proteomes" id="UP000298030">
    <property type="component" value="Unassembled WGS sequence"/>
</dbReference>
<feature type="compositionally biased region" description="Polar residues" evidence="1">
    <location>
        <begin position="203"/>
        <end position="246"/>
    </location>
</feature>
<feature type="compositionally biased region" description="Low complexity" evidence="1">
    <location>
        <begin position="317"/>
        <end position="332"/>
    </location>
</feature>
<feature type="compositionally biased region" description="Pro residues" evidence="1">
    <location>
        <begin position="566"/>
        <end position="579"/>
    </location>
</feature>
<gene>
    <name evidence="2" type="ORF">FA13DRAFT_914503</name>
</gene>
<feature type="compositionally biased region" description="Low complexity" evidence="1">
    <location>
        <begin position="136"/>
        <end position="151"/>
    </location>
</feature>
<name>A0A4Y7TTM5_COPMI</name>
<feature type="region of interest" description="Disordered" evidence="1">
    <location>
        <begin position="492"/>
        <end position="534"/>
    </location>
</feature>
<feature type="compositionally biased region" description="Polar residues" evidence="1">
    <location>
        <begin position="699"/>
        <end position="709"/>
    </location>
</feature>
<evidence type="ECO:0000256" key="1">
    <source>
        <dbReference type="SAM" id="MobiDB-lite"/>
    </source>
</evidence>
<sequence length="1060" mass="115982">MDHDSEMQRLSLMAWIAMTTSKVNGAANLSSTVHLPGPAGMTNGGWFPPSREPSLEQSNGGHELAFASNPAQPSTSHIPEQSSPSVTTENEPRQKRWSFPKGSGATPKRPDAATSSGKSPLTSRSLAALNGRKISSPRFSEGSSRSGSLLSDVEQRDRIKDLEEDILRQRERRWNKVTPRRSSMTSLHSNSPQSAERHRTQSEHSTTPQFDTPRSETESPSTNRPIRRYNSLTSNRSVSPTGSIHSVHTEDEPDPELVHLRERNWNSPRPVWPQPVGEQQRALSPGIASTGFYSPHARMRTRTMSTSSVETDDSYNPASYTSPPSSRTTYTPNGTPSRPHRRNDSSPSLSQPSSNQSRIPVSPSAIRKRTNSAANLLSPPGQDTGRVRPKTVSMSGVRPDLSPSTSKSLSASPNRNADNPRGVLPRPTKIPVKSPRKAIPVPSKMNGAPPISESLSEWDGPLGASEEQWKSPNVLHLGSDDDLRIQELTPTFRTVAPPPTGSPERSHGTSPLSSEYLDVPRDGDANGLNDSTATVYADPRRFELPTIIDSPPKASSSSLTLEFASPSPPKELPALPDPPSTDDESNDGTGWKGFKPSRLFEENRSLLQTPKAPGAWFDTPAPARRPRSYSDTTLRTPLTQGGLAPPPNGANYSTLQTPKPPGGWLATPTPVKPQYVDQSVETDTEGERDPAPMPALQTGLATPSSSLSKGSRVVQTPAAPGAWVNTPATRKSVMKVRFDPDANETREYSKGESDASGTEGLGSSTNSQATQTLSPPNTPKMESQTVFSSPKKTPTIRVLDAYGNEQTEEAAASPTQAQSVFRVVDALGEAVKEAPLPEDIDQSIVIPAESRDELLSRVRRGLDDLVSDMHDIDRASALSSSELTRVKQLDSASLQAREKRRRLSSDYKKNNSQFKDRFDSLRASMQRNVGSDPSTSSGGKWHFTSPRFFFLVLLQIVLAVVMYRSLSDSRVEELFKTAYYDPFEPHLYQHIFKSRLILSTSPERHVSWLSLLDLLQEQGIKACVLQTRDNLSITLANVQSFVWERFGDDGSYFNISWPPT</sequence>
<feature type="compositionally biased region" description="Polar residues" evidence="1">
    <location>
        <begin position="113"/>
        <end position="125"/>
    </location>
</feature>
<feature type="compositionally biased region" description="Basic and acidic residues" evidence="1">
    <location>
        <begin position="153"/>
        <end position="174"/>
    </location>
</feature>
<accession>A0A4Y7TTM5</accession>
<feature type="compositionally biased region" description="Polar residues" evidence="1">
    <location>
        <begin position="761"/>
        <end position="792"/>
    </location>
</feature>
<dbReference type="OrthoDB" id="3230534at2759"/>
<dbReference type="EMBL" id="QPFP01000004">
    <property type="protein sequence ID" value="TEB37523.1"/>
    <property type="molecule type" value="Genomic_DNA"/>
</dbReference>
<evidence type="ECO:0000313" key="3">
    <source>
        <dbReference type="Proteomes" id="UP000298030"/>
    </source>
</evidence>
<feature type="compositionally biased region" description="Polar residues" evidence="1">
    <location>
        <begin position="69"/>
        <end position="89"/>
    </location>
</feature>
<dbReference type="AlphaFoldDB" id="A0A4Y7TTM5"/>
<feature type="compositionally biased region" description="Low complexity" evidence="1">
    <location>
        <begin position="345"/>
        <end position="357"/>
    </location>
</feature>
<feature type="region of interest" description="Disordered" evidence="1">
    <location>
        <begin position="40"/>
        <end position="477"/>
    </location>
</feature>
<evidence type="ECO:0000313" key="2">
    <source>
        <dbReference type="EMBL" id="TEB37523.1"/>
    </source>
</evidence>
<feature type="compositionally biased region" description="Basic and acidic residues" evidence="1">
    <location>
        <begin position="736"/>
        <end position="753"/>
    </location>
</feature>
<dbReference type="STRING" id="71717.A0A4Y7TTM5"/>
<feature type="region of interest" description="Disordered" evidence="1">
    <location>
        <begin position="546"/>
        <end position="794"/>
    </location>
</feature>
<comment type="caution">
    <text evidence="2">The sequence shown here is derived from an EMBL/GenBank/DDBJ whole genome shotgun (WGS) entry which is preliminary data.</text>
</comment>
<feature type="compositionally biased region" description="Low complexity" evidence="1">
    <location>
        <begin position="401"/>
        <end position="413"/>
    </location>
</feature>
<feature type="compositionally biased region" description="Polar residues" evidence="1">
    <location>
        <begin position="629"/>
        <end position="639"/>
    </location>
</feature>
<organism evidence="2 3">
    <name type="scientific">Coprinellus micaceus</name>
    <name type="common">Glistening ink-cap mushroom</name>
    <name type="synonym">Coprinus micaceus</name>
    <dbReference type="NCBI Taxonomy" id="71717"/>
    <lineage>
        <taxon>Eukaryota</taxon>
        <taxon>Fungi</taxon>
        <taxon>Dikarya</taxon>
        <taxon>Basidiomycota</taxon>
        <taxon>Agaricomycotina</taxon>
        <taxon>Agaricomycetes</taxon>
        <taxon>Agaricomycetidae</taxon>
        <taxon>Agaricales</taxon>
        <taxon>Agaricineae</taxon>
        <taxon>Psathyrellaceae</taxon>
        <taxon>Coprinellus</taxon>
    </lineage>
</organism>